<reference evidence="2 3" key="1">
    <citation type="journal article" date="2012" name="Appl. Environ. Microbiol.">
        <title>Short-read sequencing for genomic analysis of the brown rot fungus Fibroporia radiculosa.</title>
        <authorList>
            <person name="Tang J.D."/>
            <person name="Perkins A.D."/>
            <person name="Sonstegard T.S."/>
            <person name="Schroeder S.G."/>
            <person name="Burgess S.C."/>
            <person name="Diehl S.V."/>
        </authorList>
    </citation>
    <scope>NUCLEOTIDE SEQUENCE [LARGE SCALE GENOMIC DNA]</scope>
    <source>
        <strain evidence="2 3">TFFH 294</strain>
    </source>
</reference>
<feature type="region of interest" description="Disordered" evidence="1">
    <location>
        <begin position="935"/>
        <end position="956"/>
    </location>
</feature>
<protein>
    <recommendedName>
        <fullName evidence="4">Separase</fullName>
    </recommendedName>
</protein>
<dbReference type="Proteomes" id="UP000006352">
    <property type="component" value="Unassembled WGS sequence"/>
</dbReference>
<accession>J4I385</accession>
<organism evidence="2 3">
    <name type="scientific">Fibroporia radiculosa</name>
    <dbReference type="NCBI Taxonomy" id="599839"/>
    <lineage>
        <taxon>Eukaryota</taxon>
        <taxon>Fungi</taxon>
        <taxon>Dikarya</taxon>
        <taxon>Basidiomycota</taxon>
        <taxon>Agaricomycotina</taxon>
        <taxon>Agaricomycetes</taxon>
        <taxon>Polyporales</taxon>
        <taxon>Fibroporiaceae</taxon>
        <taxon>Fibroporia</taxon>
    </lineage>
</organism>
<dbReference type="HOGENOM" id="CLU_283278_0_0_1"/>
<evidence type="ECO:0008006" key="4">
    <source>
        <dbReference type="Google" id="ProtNLM"/>
    </source>
</evidence>
<evidence type="ECO:0000313" key="3">
    <source>
        <dbReference type="Proteomes" id="UP000006352"/>
    </source>
</evidence>
<sequence>MSYIPRSSSRVKTVNHLAAELESKLAITDPQVKGKARAKAPSNEERLSRVMRSVNAISKNLTTAIENNRSPTTRLDEWAASARSALAELRTLRPKEIDVERAASSIVRKLIALEMDGPAAQCLQDMHQPLTRLYNHANPTVPEVKLTRFVVLPLPSEAIQLSDIVLDLVATFFLHQAILCCRSHTNLTRFVAALEDSSVPSLLDWTPYLAQLPPKQHDSLFTRIYTAIATISSPSDLNADQILTLRTFGLLSLLCARPGVTAPDAFWDQASKWIRVTVQLGNVTVKMVLQTCDKLTTAARNREDGDAFTRGRGFAKFCDYWAVWAKEAGDLNALDNISSFTKCTGSSSTCTAPPGNSERGDVAVFEVTMVSTGLAQAEILFNQWQHCSDGDRTTRLHAARVAVKSCASVLHLRSLNEAGQSPARGDVDRSRDLDKVKRALERLRRSLVTILECKSRDNDTHPEDARQAARSLLEDIADILIEIAAADGAEADIDVLSSVTDSLLVLARTALVVREPTSYDVTWNTLQRAKSVLQHYLEARCAISRSEAPLDTPEQSQTSVGSDLPLANLLRCISGAFHNSAGTLYQADRISHAVRFLTEGCELGAQVWKMYQSSLSRELSPKDRYTDGWKQLQEQFWRRWEILAVCHAKLGNRRLAYDGFVECLKTSPIMQTSVAQEFATSSVTRAFAQSPLLKQFGGIIDRVTHTGACDLLLEPFMISAKRWFDPFLAAEGPISDVQDWRAVLGAILEYQVAVLSRSRWKQGVYQVLKHIVVDALDVYVAQQYPIRRARVLLAALELEYYASGDSHRPEGQVMHATLEEINYEVKSLLTCKNNGFDASLTQFRNQYLAKLSLWLVLHLHRRAKEGEYNTSAIVTRAEEARRVLELMVADVPRSSLSKASGKVVSPKVTRASSKRRAAKRTVTVAPTKLRSGLPRAEGAKLRATAPPVTPKKRPVDTISSNIGIPLRSPVASQSVAAAFDDLSDFFSLLRMTIQLLGLLGHTMPKLRMLIIAKKLTARYVGPDSIEHVMSSVDLAHYYFTLGKADKAVTIYSHLLSVVRNGVFLSEVRALYFLRYTEALASLGRIPERFVVVASYTSSRH</sequence>
<dbReference type="AlphaFoldDB" id="J4I385"/>
<evidence type="ECO:0000256" key="1">
    <source>
        <dbReference type="SAM" id="MobiDB-lite"/>
    </source>
</evidence>
<proteinExistence type="predicted"/>
<dbReference type="InParanoid" id="J4I385"/>
<keyword evidence="3" id="KW-1185">Reference proteome</keyword>
<dbReference type="STRING" id="599839.J4I385"/>
<dbReference type="RefSeq" id="XP_012185745.1">
    <property type="nucleotide sequence ID" value="XM_012330355.1"/>
</dbReference>
<dbReference type="EMBL" id="HE797343">
    <property type="protein sequence ID" value="CCM06462.1"/>
    <property type="molecule type" value="Genomic_DNA"/>
</dbReference>
<dbReference type="OrthoDB" id="10255632at2759"/>
<evidence type="ECO:0000313" key="2">
    <source>
        <dbReference type="EMBL" id="CCM06462.1"/>
    </source>
</evidence>
<gene>
    <name evidence="2" type="ORF">FIBRA_08727</name>
</gene>
<name>J4I385_9APHY</name>
<dbReference type="GeneID" id="24101362"/>